<protein>
    <submittedName>
        <fullName evidence="2">Uncharacterized protein</fullName>
    </submittedName>
</protein>
<gene>
    <name evidence="2" type="ORF">BKA67DRAFT_537084</name>
</gene>
<evidence type="ECO:0000313" key="2">
    <source>
        <dbReference type="EMBL" id="KAH6653401.1"/>
    </source>
</evidence>
<comment type="caution">
    <text evidence="2">The sequence shown here is derived from an EMBL/GenBank/DDBJ whole genome shotgun (WGS) entry which is preliminary data.</text>
</comment>
<feature type="region of interest" description="Disordered" evidence="1">
    <location>
        <begin position="1"/>
        <end position="82"/>
    </location>
</feature>
<dbReference type="GeneID" id="70129147"/>
<feature type="region of interest" description="Disordered" evidence="1">
    <location>
        <begin position="112"/>
        <end position="179"/>
    </location>
</feature>
<dbReference type="RefSeq" id="XP_045957678.1">
    <property type="nucleotide sequence ID" value="XM_046100255.1"/>
</dbReference>
<dbReference type="Proteomes" id="UP000758603">
    <property type="component" value="Unassembled WGS sequence"/>
</dbReference>
<feature type="compositionally biased region" description="Low complexity" evidence="1">
    <location>
        <begin position="146"/>
        <end position="155"/>
    </location>
</feature>
<evidence type="ECO:0000256" key="1">
    <source>
        <dbReference type="SAM" id="MobiDB-lite"/>
    </source>
</evidence>
<dbReference type="AlphaFoldDB" id="A0A9P8ZWU4"/>
<feature type="compositionally biased region" description="Basic and acidic residues" evidence="1">
    <location>
        <begin position="30"/>
        <end position="77"/>
    </location>
</feature>
<name>A0A9P8ZWU4_9PEZI</name>
<feature type="compositionally biased region" description="Polar residues" evidence="1">
    <location>
        <begin position="112"/>
        <end position="124"/>
    </location>
</feature>
<reference evidence="2" key="1">
    <citation type="journal article" date="2021" name="Nat. Commun.">
        <title>Genetic determinants of endophytism in the Arabidopsis root mycobiome.</title>
        <authorList>
            <person name="Mesny F."/>
            <person name="Miyauchi S."/>
            <person name="Thiergart T."/>
            <person name="Pickel B."/>
            <person name="Atanasova L."/>
            <person name="Karlsson M."/>
            <person name="Huettel B."/>
            <person name="Barry K.W."/>
            <person name="Haridas S."/>
            <person name="Chen C."/>
            <person name="Bauer D."/>
            <person name="Andreopoulos W."/>
            <person name="Pangilinan J."/>
            <person name="LaButti K."/>
            <person name="Riley R."/>
            <person name="Lipzen A."/>
            <person name="Clum A."/>
            <person name="Drula E."/>
            <person name="Henrissat B."/>
            <person name="Kohler A."/>
            <person name="Grigoriev I.V."/>
            <person name="Martin F.M."/>
            <person name="Hacquard S."/>
        </authorList>
    </citation>
    <scope>NUCLEOTIDE SEQUENCE</scope>
    <source>
        <strain evidence="2">MPI-SDFR-AT-0073</strain>
    </source>
</reference>
<accession>A0A9P8ZWU4</accession>
<dbReference type="EMBL" id="JAGPXC010000005">
    <property type="protein sequence ID" value="KAH6653401.1"/>
    <property type="molecule type" value="Genomic_DNA"/>
</dbReference>
<feature type="compositionally biased region" description="Basic and acidic residues" evidence="1">
    <location>
        <begin position="163"/>
        <end position="179"/>
    </location>
</feature>
<sequence length="200" mass="22370">MQRTGDAAIHLVDGAGKDAGTDPGAYPAAPREETRDKKKSTRCGEGDRRKWEGQEKEEKTREGRKDKRREKRQERGEVQGGIRLTKGLTNPLFFFLAPFVCSRARNGHRHLAQTSLVDPSPTKSTRSRDGIRSPLKAAKQQDEANSSSVSSAVCSLPRIKQPRRCDTLPPRRADQPFVRDKAIAVDLAKHEIESTKERTD</sequence>
<organism evidence="2 3">
    <name type="scientific">Truncatella angustata</name>
    <dbReference type="NCBI Taxonomy" id="152316"/>
    <lineage>
        <taxon>Eukaryota</taxon>
        <taxon>Fungi</taxon>
        <taxon>Dikarya</taxon>
        <taxon>Ascomycota</taxon>
        <taxon>Pezizomycotina</taxon>
        <taxon>Sordariomycetes</taxon>
        <taxon>Xylariomycetidae</taxon>
        <taxon>Amphisphaeriales</taxon>
        <taxon>Sporocadaceae</taxon>
        <taxon>Truncatella</taxon>
    </lineage>
</organism>
<proteinExistence type="predicted"/>
<keyword evidence="3" id="KW-1185">Reference proteome</keyword>
<evidence type="ECO:0000313" key="3">
    <source>
        <dbReference type="Proteomes" id="UP000758603"/>
    </source>
</evidence>